<sequence>MSQNPPIKKPTLNDVDYFNYFESQSEGWIYDEFCEQWKEFDLNKFITHFNTLQVYKLMIEKRCKRIKQIHQMWNISDEKDKNIEIVNQEKLEAIIEIDKLKERETFEKAEITELKNKNQELEEALKNIALRKDQEVKDEISAKNRIQTLALNELAKFAKDCGKLQRMVTKSSPSKKELTEKIKLMEDEKQVLAKKNEEEQKIAKAEYQKVYDESRRLKFQLENSQKNSGKTNHRVRESGRPKYQPQNANGQNLNQVYLIL</sequence>
<dbReference type="Proteomes" id="UP000887580">
    <property type="component" value="Unplaced"/>
</dbReference>
<evidence type="ECO:0000313" key="2">
    <source>
        <dbReference type="WBParaSite" id="PS1159_v2.g14428.t1"/>
    </source>
</evidence>
<evidence type="ECO:0000313" key="1">
    <source>
        <dbReference type="Proteomes" id="UP000887580"/>
    </source>
</evidence>
<accession>A0AC35F6L4</accession>
<protein>
    <submittedName>
        <fullName evidence="2">Uncharacterized protein</fullName>
    </submittedName>
</protein>
<organism evidence="1 2">
    <name type="scientific">Panagrolaimus sp. PS1159</name>
    <dbReference type="NCBI Taxonomy" id="55785"/>
    <lineage>
        <taxon>Eukaryota</taxon>
        <taxon>Metazoa</taxon>
        <taxon>Ecdysozoa</taxon>
        <taxon>Nematoda</taxon>
        <taxon>Chromadorea</taxon>
        <taxon>Rhabditida</taxon>
        <taxon>Tylenchina</taxon>
        <taxon>Panagrolaimomorpha</taxon>
        <taxon>Panagrolaimoidea</taxon>
        <taxon>Panagrolaimidae</taxon>
        <taxon>Panagrolaimus</taxon>
    </lineage>
</organism>
<dbReference type="WBParaSite" id="PS1159_v2.g14428.t1">
    <property type="protein sequence ID" value="PS1159_v2.g14428.t1"/>
    <property type="gene ID" value="PS1159_v2.g14428"/>
</dbReference>
<reference evidence="2" key="1">
    <citation type="submission" date="2022-11" db="UniProtKB">
        <authorList>
            <consortium name="WormBaseParasite"/>
        </authorList>
    </citation>
    <scope>IDENTIFICATION</scope>
</reference>
<proteinExistence type="predicted"/>
<name>A0AC35F6L4_9BILA</name>